<feature type="compositionally biased region" description="Low complexity" evidence="1">
    <location>
        <begin position="64"/>
        <end position="80"/>
    </location>
</feature>
<protein>
    <submittedName>
        <fullName evidence="3">Unannotated protein</fullName>
    </submittedName>
</protein>
<feature type="compositionally biased region" description="Acidic residues" evidence="1">
    <location>
        <begin position="117"/>
        <end position="137"/>
    </location>
</feature>
<accession>A0A6J6AZV7</accession>
<evidence type="ECO:0000256" key="1">
    <source>
        <dbReference type="SAM" id="MobiDB-lite"/>
    </source>
</evidence>
<dbReference type="EMBL" id="CAEZSB010000033">
    <property type="protein sequence ID" value="CAB4531828.1"/>
    <property type="molecule type" value="Genomic_DNA"/>
</dbReference>
<keyword evidence="2" id="KW-0472">Membrane</keyword>
<reference evidence="3" key="1">
    <citation type="submission" date="2020-05" db="EMBL/GenBank/DDBJ databases">
        <authorList>
            <person name="Chiriac C."/>
            <person name="Salcher M."/>
            <person name="Ghai R."/>
            <person name="Kavagutti S V."/>
        </authorList>
    </citation>
    <scope>NUCLEOTIDE SEQUENCE</scope>
</reference>
<feature type="region of interest" description="Disordered" evidence="1">
    <location>
        <begin position="100"/>
        <end position="137"/>
    </location>
</feature>
<proteinExistence type="predicted"/>
<organism evidence="3">
    <name type="scientific">freshwater metagenome</name>
    <dbReference type="NCBI Taxonomy" id="449393"/>
    <lineage>
        <taxon>unclassified sequences</taxon>
        <taxon>metagenomes</taxon>
        <taxon>ecological metagenomes</taxon>
    </lineage>
</organism>
<gene>
    <name evidence="3" type="ORF">UFOPK1395_00463</name>
</gene>
<evidence type="ECO:0000313" key="3">
    <source>
        <dbReference type="EMBL" id="CAB4531828.1"/>
    </source>
</evidence>
<feature type="region of interest" description="Disordered" evidence="1">
    <location>
        <begin position="64"/>
        <end position="85"/>
    </location>
</feature>
<sequence length="137" mass="13902">MTNNKPEWFEIAENDGPPKPAKASKALPLAAVFASVLILGIGAVVGQVQQDSPAVAVDAASVQSEAPSATAASTPVASNSQSSPVTRIANPAVSAAVTATAGLQNPSIAQLPTKGGDDDEEDEDDDDDDEDDDEDDD</sequence>
<keyword evidence="2" id="KW-1133">Transmembrane helix</keyword>
<feature type="compositionally biased region" description="Polar residues" evidence="1">
    <location>
        <begin position="101"/>
        <end position="110"/>
    </location>
</feature>
<dbReference type="AlphaFoldDB" id="A0A6J6AZV7"/>
<feature type="region of interest" description="Disordered" evidence="1">
    <location>
        <begin position="1"/>
        <end position="23"/>
    </location>
</feature>
<evidence type="ECO:0000256" key="2">
    <source>
        <dbReference type="SAM" id="Phobius"/>
    </source>
</evidence>
<feature type="transmembrane region" description="Helical" evidence="2">
    <location>
        <begin position="26"/>
        <end position="45"/>
    </location>
</feature>
<name>A0A6J6AZV7_9ZZZZ</name>
<keyword evidence="2" id="KW-0812">Transmembrane</keyword>